<evidence type="ECO:0000313" key="3">
    <source>
        <dbReference type="EMBL" id="KEI69636.1"/>
    </source>
</evidence>
<protein>
    <submittedName>
        <fullName evidence="3">ABC transporter substrate-binding protein</fullName>
    </submittedName>
</protein>
<dbReference type="EMBL" id="JOJP01000001">
    <property type="protein sequence ID" value="KEI69636.1"/>
    <property type="molecule type" value="Genomic_DNA"/>
</dbReference>
<dbReference type="InterPro" id="IPR030678">
    <property type="entry name" value="Peptide/Ni-bd"/>
</dbReference>
<dbReference type="GO" id="GO:1904680">
    <property type="term" value="F:peptide transmembrane transporter activity"/>
    <property type="evidence" value="ECO:0007669"/>
    <property type="project" value="TreeGrafter"/>
</dbReference>
<dbReference type="PANTHER" id="PTHR30290">
    <property type="entry name" value="PERIPLASMIC BINDING COMPONENT OF ABC TRANSPORTER"/>
    <property type="match status" value="1"/>
</dbReference>
<sequence>MDQGAILKLKILTLLSVIITAFISFHGVKADKKAPLIHKSHGLSRFNDLKYPEDFQHFDYVNPDAPKGGKIKIAAIGIFDTLNPYTQSGTHISQIPPLNFFTLGFLGLNEPLMMGTGAYSPSGDESKSAYGLIAESVEYPDDNQWIIFNLRPEARFHDGKPITADDVEFSFNHLKKKGPIRYQVQLKPVDRVEVLDKHKIRFHFSESGNRDQLFCAAELPVLPAHYWNNQHNEKSKLTPPLGSGPYKITHVEPGSSVTFTRVDDYWGKELSINRGKYNFDQVTVYFYQDITIAFEAFKAGVLTIYFEPISKNWAKAYNFPGISSGKIKKVEIPTKMIIGSPMIVFNTRRGPFEDIRVREALGYLLDFEWSNRTLFEGSYIRANSYFPNSIYAASGEPSPEELNLLQAYHSQLPERLFTQSFSPPKTTGDGSIRRQQKKALELLKEAGWQMKGNKLVNNKQEPLTFELITYSHMVDKVILPYKKNLATIGIDMKYRVVDSSNYFQRVRKLDFDTIGNAYPLGLSLGSELFRYFHSSNADIPDTQNLAGIKNPVVDALLEKITNAKTQQELQSIIHCLDRVLLWNHYGIPLWYFGKVRVAHQSNIKRPQTETDYPMIINTWWQAE</sequence>
<proteinExistence type="predicted"/>
<dbReference type="PIRSF" id="PIRSF002741">
    <property type="entry name" value="MppA"/>
    <property type="match status" value="1"/>
</dbReference>
<name>A0A081K660_9GAMM</name>
<dbReference type="eggNOG" id="COG4166">
    <property type="taxonomic scope" value="Bacteria"/>
</dbReference>
<organism evidence="3 4">
    <name type="scientific">Endozoicomonas elysicola</name>
    <dbReference type="NCBI Taxonomy" id="305900"/>
    <lineage>
        <taxon>Bacteria</taxon>
        <taxon>Pseudomonadati</taxon>
        <taxon>Pseudomonadota</taxon>
        <taxon>Gammaproteobacteria</taxon>
        <taxon>Oceanospirillales</taxon>
        <taxon>Endozoicomonadaceae</taxon>
        <taxon>Endozoicomonas</taxon>
    </lineage>
</organism>
<dbReference type="GO" id="GO:0043190">
    <property type="term" value="C:ATP-binding cassette (ABC) transporter complex"/>
    <property type="evidence" value="ECO:0007669"/>
    <property type="project" value="InterPro"/>
</dbReference>
<dbReference type="GO" id="GO:0030288">
    <property type="term" value="C:outer membrane-bounded periplasmic space"/>
    <property type="evidence" value="ECO:0007669"/>
    <property type="project" value="TreeGrafter"/>
</dbReference>
<keyword evidence="4" id="KW-1185">Reference proteome</keyword>
<dbReference type="CDD" id="cd08497">
    <property type="entry name" value="MbnE-like"/>
    <property type="match status" value="1"/>
</dbReference>
<comment type="caution">
    <text evidence="3">The sequence shown here is derived from an EMBL/GenBank/DDBJ whole genome shotgun (WGS) entry which is preliminary data.</text>
</comment>
<accession>A0A081K660</accession>
<keyword evidence="1" id="KW-0732">Signal</keyword>
<feature type="domain" description="Solute-binding protein family 5" evidence="2">
    <location>
        <begin position="131"/>
        <end position="521"/>
    </location>
</feature>
<gene>
    <name evidence="3" type="ORF">GV64_01770</name>
</gene>
<dbReference type="SUPFAM" id="SSF53850">
    <property type="entry name" value="Periplasmic binding protein-like II"/>
    <property type="match status" value="1"/>
</dbReference>
<dbReference type="Gene3D" id="3.40.190.10">
    <property type="entry name" value="Periplasmic binding protein-like II"/>
    <property type="match status" value="1"/>
</dbReference>
<evidence type="ECO:0000313" key="4">
    <source>
        <dbReference type="Proteomes" id="UP000027997"/>
    </source>
</evidence>
<dbReference type="AlphaFoldDB" id="A0A081K660"/>
<evidence type="ECO:0000256" key="1">
    <source>
        <dbReference type="ARBA" id="ARBA00022729"/>
    </source>
</evidence>
<reference evidence="3 4" key="1">
    <citation type="submission" date="2014-06" db="EMBL/GenBank/DDBJ databases">
        <title>Whole Genome Sequences of Three Symbiotic Endozoicomonas Bacteria.</title>
        <authorList>
            <person name="Neave M.J."/>
            <person name="Apprill A."/>
            <person name="Voolstra C.R."/>
        </authorList>
    </citation>
    <scope>NUCLEOTIDE SEQUENCE [LARGE SCALE GENOMIC DNA]</scope>
    <source>
        <strain evidence="3 4">DSM 22380</strain>
    </source>
</reference>
<dbReference type="InterPro" id="IPR039424">
    <property type="entry name" value="SBP_5"/>
</dbReference>
<evidence type="ECO:0000259" key="2">
    <source>
        <dbReference type="Pfam" id="PF00496"/>
    </source>
</evidence>
<dbReference type="Gene3D" id="3.10.105.10">
    <property type="entry name" value="Dipeptide-binding Protein, Domain 3"/>
    <property type="match status" value="1"/>
</dbReference>
<dbReference type="STRING" id="305900.GV64_01770"/>
<dbReference type="Proteomes" id="UP000027997">
    <property type="component" value="Unassembled WGS sequence"/>
</dbReference>
<dbReference type="GO" id="GO:0015833">
    <property type="term" value="P:peptide transport"/>
    <property type="evidence" value="ECO:0007669"/>
    <property type="project" value="TreeGrafter"/>
</dbReference>
<dbReference type="Pfam" id="PF00496">
    <property type="entry name" value="SBP_bac_5"/>
    <property type="match status" value="1"/>
</dbReference>
<dbReference type="GO" id="GO:0042884">
    <property type="term" value="P:microcin transport"/>
    <property type="evidence" value="ECO:0007669"/>
    <property type="project" value="TreeGrafter"/>
</dbReference>
<dbReference type="PANTHER" id="PTHR30290:SF64">
    <property type="entry name" value="ABC TRANSPORTER PERIPLASMIC BINDING PROTEIN"/>
    <property type="match status" value="1"/>
</dbReference>
<dbReference type="InterPro" id="IPR000914">
    <property type="entry name" value="SBP_5_dom"/>
</dbReference>